<feature type="binding site" evidence="6">
    <location>
        <begin position="130"/>
        <end position="132"/>
    </location>
    <ligand>
        <name>S-adenosyl-L-methionine</name>
        <dbReference type="ChEBI" id="CHEBI:59789"/>
    </ligand>
</feature>
<dbReference type="PANTHER" id="PTHR31760:SF0">
    <property type="entry name" value="S-ADENOSYL-L-METHIONINE-DEPENDENT METHYLTRANSFERASES SUPERFAMILY PROTEIN"/>
    <property type="match status" value="1"/>
</dbReference>
<evidence type="ECO:0000256" key="5">
    <source>
        <dbReference type="ARBA" id="ARBA00022691"/>
    </source>
</evidence>
<dbReference type="Pfam" id="PF02527">
    <property type="entry name" value="GidB"/>
    <property type="match status" value="2"/>
</dbReference>
<keyword evidence="8" id="KW-1185">Reference proteome</keyword>
<evidence type="ECO:0000256" key="6">
    <source>
        <dbReference type="HAMAP-Rule" id="MF_00074"/>
    </source>
</evidence>
<evidence type="ECO:0000313" key="7">
    <source>
        <dbReference type="EMBL" id="MBO0347579.1"/>
    </source>
</evidence>
<organism evidence="7 8">
    <name type="scientific">Phormidium pseudopriestleyi FRX01</name>
    <dbReference type="NCBI Taxonomy" id="1759528"/>
    <lineage>
        <taxon>Bacteria</taxon>
        <taxon>Bacillati</taxon>
        <taxon>Cyanobacteriota</taxon>
        <taxon>Cyanophyceae</taxon>
        <taxon>Oscillatoriophycideae</taxon>
        <taxon>Oscillatoriales</taxon>
        <taxon>Oscillatoriaceae</taxon>
        <taxon>Phormidium</taxon>
    </lineage>
</organism>
<dbReference type="CDD" id="cd02440">
    <property type="entry name" value="AdoMet_MTases"/>
    <property type="match status" value="1"/>
</dbReference>
<accession>A0ABS3FKE7</accession>
<dbReference type="EC" id="2.1.1.-" evidence="6"/>
<keyword evidence="4 6" id="KW-0808">Transferase</keyword>
<evidence type="ECO:0000256" key="2">
    <source>
        <dbReference type="ARBA" id="ARBA00022552"/>
    </source>
</evidence>
<comment type="subcellular location">
    <subcellularLocation>
        <location evidence="6">Cytoplasm</location>
    </subcellularLocation>
</comment>
<keyword evidence="5 6" id="KW-0949">S-adenosyl-L-methionine</keyword>
<dbReference type="Proteomes" id="UP000664844">
    <property type="component" value="Unassembled WGS sequence"/>
</dbReference>
<gene>
    <name evidence="6 7" type="primary">rsmG</name>
    <name evidence="7" type="ORF">J0895_00330</name>
</gene>
<comment type="function">
    <text evidence="6">Specifically methylates the N7 position of a guanine in 16S rRNA.</text>
</comment>
<name>A0ABS3FKE7_9CYAN</name>
<dbReference type="EMBL" id="JAFLQW010000009">
    <property type="protein sequence ID" value="MBO0347579.1"/>
    <property type="molecule type" value="Genomic_DNA"/>
</dbReference>
<reference evidence="7 8" key="1">
    <citation type="submission" date="2021-03" db="EMBL/GenBank/DDBJ databases">
        <title>Metabolic Capacity of the Antarctic Cyanobacterium Phormidium pseudopriestleyi that Sustains Oxygenic Photosynthesis in the Presence of Hydrogen Sulfide.</title>
        <authorList>
            <person name="Lumian J.E."/>
            <person name="Jungblut A.D."/>
            <person name="Dillon M.L."/>
            <person name="Hawes I."/>
            <person name="Doran P.T."/>
            <person name="Mackey T.J."/>
            <person name="Dick G.J."/>
            <person name="Grettenberger C.L."/>
            <person name="Sumner D.Y."/>
        </authorList>
    </citation>
    <scope>NUCLEOTIDE SEQUENCE [LARGE SCALE GENOMIC DNA]</scope>
    <source>
        <strain evidence="7 8">FRX01</strain>
    </source>
</reference>
<feature type="binding site" evidence="6">
    <location>
        <position position="177"/>
    </location>
    <ligand>
        <name>S-adenosyl-L-methionine</name>
        <dbReference type="ChEBI" id="CHEBI:59789"/>
    </ligand>
</feature>
<dbReference type="Gene3D" id="3.40.50.150">
    <property type="entry name" value="Vaccinia Virus protein VP39"/>
    <property type="match status" value="1"/>
</dbReference>
<evidence type="ECO:0000256" key="1">
    <source>
        <dbReference type="ARBA" id="ARBA00022490"/>
    </source>
</evidence>
<dbReference type="NCBIfam" id="TIGR00138">
    <property type="entry name" value="rsmG_gidB"/>
    <property type="match status" value="1"/>
</dbReference>
<protein>
    <recommendedName>
        <fullName evidence="6">Ribosomal RNA small subunit methyltransferase G</fullName>
        <ecNumber evidence="6">2.1.1.-</ecNumber>
    </recommendedName>
    <alternativeName>
        <fullName evidence="6">16S rRNA 7-methylguanosine methyltransferase</fullName>
        <shortName evidence="6">16S rRNA m7G methyltransferase</shortName>
    </alternativeName>
</protein>
<dbReference type="PIRSF" id="PIRSF003078">
    <property type="entry name" value="GidB"/>
    <property type="match status" value="1"/>
</dbReference>
<dbReference type="PANTHER" id="PTHR31760">
    <property type="entry name" value="S-ADENOSYL-L-METHIONINE-DEPENDENT METHYLTRANSFERASES SUPERFAMILY PROTEIN"/>
    <property type="match status" value="1"/>
</dbReference>
<dbReference type="SUPFAM" id="SSF53335">
    <property type="entry name" value="S-adenosyl-L-methionine-dependent methyltransferases"/>
    <property type="match status" value="1"/>
</dbReference>
<feature type="binding site" evidence="6">
    <location>
        <position position="107"/>
    </location>
    <ligand>
        <name>S-adenosyl-L-methionine</name>
        <dbReference type="ChEBI" id="CHEBI:59789"/>
    </ligand>
</feature>
<dbReference type="InterPro" id="IPR029063">
    <property type="entry name" value="SAM-dependent_MTases_sf"/>
</dbReference>
<keyword evidence="2 6" id="KW-0698">rRNA processing</keyword>
<dbReference type="InterPro" id="IPR003682">
    <property type="entry name" value="rRNA_ssu_MeTfrase_G"/>
</dbReference>
<comment type="similarity">
    <text evidence="6">Belongs to the methyltransferase superfamily. RNA methyltransferase RsmG family.</text>
</comment>
<proteinExistence type="inferred from homology"/>
<comment type="caution">
    <text evidence="7">The sequence shown here is derived from an EMBL/GenBank/DDBJ whole genome shotgun (WGS) entry which is preliminary data.</text>
</comment>
<sequence length="268" mass="29689">MNEPDKLVLPSNVKLWEKTMNWQPDEGHLLEFQSLYEGILEGNQSLNLTRITAPDEFWEKHLWDSLRAITPLLSQPLGSTSEEVFSPKTGMVPSEGENGSVRAIDIGTGAGFPGLPVAIACPEWQVTLLDSTRKKITFLQGLINQLGMENAKAIVGRVEEMGRSVQHRERYDFAFARAIGPTMVCAEYALPLLKVGGWAILYRGHWTDEEAQVVSVGVEPLGGMVDFVEKFTTPLTDSVRTCVYLRKVAPTRPEFPRAVGIPAQNPLV</sequence>
<evidence type="ECO:0000256" key="4">
    <source>
        <dbReference type="ARBA" id="ARBA00022679"/>
    </source>
</evidence>
<dbReference type="HAMAP" id="MF_00074">
    <property type="entry name" value="16SrRNA_methyltr_G"/>
    <property type="match status" value="1"/>
</dbReference>
<feature type="binding site" evidence="6">
    <location>
        <position position="112"/>
    </location>
    <ligand>
        <name>S-adenosyl-L-methionine</name>
        <dbReference type="ChEBI" id="CHEBI:59789"/>
    </ligand>
</feature>
<keyword evidence="3 6" id="KW-0489">Methyltransferase</keyword>
<evidence type="ECO:0000313" key="8">
    <source>
        <dbReference type="Proteomes" id="UP000664844"/>
    </source>
</evidence>
<keyword evidence="1 6" id="KW-0963">Cytoplasm</keyword>
<evidence type="ECO:0000256" key="3">
    <source>
        <dbReference type="ARBA" id="ARBA00022603"/>
    </source>
</evidence>
<feature type="binding site" evidence="6">
    <location>
        <begin position="158"/>
        <end position="159"/>
    </location>
    <ligand>
        <name>S-adenosyl-L-methionine</name>
        <dbReference type="ChEBI" id="CHEBI:59789"/>
    </ligand>
</feature>
<dbReference type="RefSeq" id="WP_207086160.1">
    <property type="nucleotide sequence ID" value="NZ_JAFLQW010000009.1"/>
</dbReference>